<dbReference type="EC" id="6.1.1.4" evidence="2"/>
<dbReference type="InterPro" id="IPR025709">
    <property type="entry name" value="Leu_tRNA-synth_edit"/>
</dbReference>
<dbReference type="AlphaFoldDB" id="A0A4Z1I4Z7"/>
<sequence length="982" mass="109349">MQSSIRRCALSRTSLIRPLSYCRRNYPAAALQNIKPIVFTRYASNSTNNPFPSLDLPSLDQKWRAKWTTTEKPKSAKDNEQDDSQKMYILPMFPYPSGDLHLGHFRAYTISDVLARFHTMRGYNVVHPIGWDAFGLPAENAAIERGIDPAEITTCDPNFYKHTQEIFLLLHEHGLAYRAESLVNYDPVDKTVLANEQVDANGNSWRSGAKVEKRLLKQWFLKISEFREQLLQDIDHLAKGGMWPERVLAMQKNWLGKSKGARIQFSISAGEDSSQQSVEVFTTRPDTIFGVQYIALAATHSIVQGLAKKDAKLQQFLDSMSDLPPDSKVGYLLPNVSAVHPLASRKSTPEASKAPLPVYIAPYVLGDYGDGAVMGVPAHDARDHAFWKHNNHDTPPRHVVGPVEGASKAVPADQPFVHPGHLTSENPRSFVGQTTAKAKQGIIRLLQNEGLGSAAETWRLRDWLVSRQRYWGTPIPIIYCASCGPVPVPKDQLPVKLPSVEGHWLKGKAGNPLDGAHDWVNVPCPKCGGDAKRDTDTMDTFVDSSWYFMRFADPKNSTTPFSPEAANAILPVDVYIGGVEHAILHLLYARFISKFLSTTPLWPEGSTKNVLGEPFKKLLSQGMVHGKTYLDPANGRFLKPEEVDLTTPSKPILIASGEIAKISYEKMSKSKYNGVDPAQCMMKYGADATRAHMLFQAPVTEVLEWDEQKISGITRWLKRLHDYVCSSTGVSQKVKYHTSSPNDYLLSAVDVSEKSKRNHLGTQDSNRGAAVLDLIHADIKLWRAVQQSITNITEAYSETHSLNTIVSDLMSLTNLIIETTEANKVSRKTSQTNVIARSQNANWIEEHSGLIENAATRILLQLMAPITPAFAEECWSISHGGVETLSIFETKFPETDGSINWLLPEIQKCAVQVNGKLRFAIDIPIPEEGMDKVELQKWVVDRVLKSEEGMRRFGEEEGQVDVAGRSKRVVVVGRGKTVNFVV</sequence>
<dbReference type="InterPro" id="IPR009008">
    <property type="entry name" value="Val/Leu/Ile-tRNA-synth_edit"/>
</dbReference>
<keyword evidence="5 10" id="KW-0067">ATP-binding</keyword>
<evidence type="ECO:0000256" key="10">
    <source>
        <dbReference type="RuleBase" id="RU363035"/>
    </source>
</evidence>
<dbReference type="Gene3D" id="1.10.730.10">
    <property type="entry name" value="Isoleucyl-tRNA Synthetase, Domain 1"/>
    <property type="match status" value="2"/>
</dbReference>
<dbReference type="InterPro" id="IPR013155">
    <property type="entry name" value="M/V/L/I-tRNA-synth_anticd-bd"/>
</dbReference>
<accession>A0A4Z1I4Z7</accession>
<dbReference type="GO" id="GO:0032543">
    <property type="term" value="P:mitochondrial translation"/>
    <property type="evidence" value="ECO:0007669"/>
    <property type="project" value="TreeGrafter"/>
</dbReference>
<evidence type="ECO:0000259" key="12">
    <source>
        <dbReference type="Pfam" id="PF08264"/>
    </source>
</evidence>
<dbReference type="GO" id="GO:0005524">
    <property type="term" value="F:ATP binding"/>
    <property type="evidence" value="ECO:0007669"/>
    <property type="project" value="UniProtKB-KW"/>
</dbReference>
<dbReference type="Pfam" id="PF13603">
    <property type="entry name" value="tRNA-synt_1_2"/>
    <property type="match status" value="1"/>
</dbReference>
<evidence type="ECO:0000256" key="7">
    <source>
        <dbReference type="ARBA" id="ARBA00023146"/>
    </source>
</evidence>
<keyword evidence="4 10" id="KW-0547">Nucleotide-binding</keyword>
<comment type="caution">
    <text evidence="15">The sequence shown here is derived from an EMBL/GenBank/DDBJ whole genome shotgun (WGS) entry which is preliminary data.</text>
</comment>
<dbReference type="InterPro" id="IPR002302">
    <property type="entry name" value="Leu-tRNA-ligase"/>
</dbReference>
<dbReference type="FunFam" id="3.90.740.10:FF:000034">
    <property type="entry name" value="Leucine--tRNA ligase, mitochondrial"/>
    <property type="match status" value="1"/>
</dbReference>
<dbReference type="InterPro" id="IPR009080">
    <property type="entry name" value="tRNAsynth_Ia_anticodon-bd"/>
</dbReference>
<evidence type="ECO:0000256" key="9">
    <source>
        <dbReference type="ARBA" id="ARBA00047469"/>
    </source>
</evidence>
<dbReference type="PANTHER" id="PTHR43740">
    <property type="entry name" value="LEUCYL-TRNA SYNTHETASE"/>
    <property type="match status" value="1"/>
</dbReference>
<comment type="similarity">
    <text evidence="1 10">Belongs to the class-I aminoacyl-tRNA synthetase family.</text>
</comment>
<dbReference type="PRINTS" id="PR00985">
    <property type="entry name" value="TRNASYNTHLEU"/>
</dbReference>
<dbReference type="Proteomes" id="UP000297452">
    <property type="component" value="Unassembled WGS sequence"/>
</dbReference>
<dbReference type="STRING" id="278944.A0A4Z1I4Z7"/>
<organism evidence="15 16">
    <name type="scientific">Botryotinia narcissicola</name>
    <dbReference type="NCBI Taxonomy" id="278944"/>
    <lineage>
        <taxon>Eukaryota</taxon>
        <taxon>Fungi</taxon>
        <taxon>Dikarya</taxon>
        <taxon>Ascomycota</taxon>
        <taxon>Pezizomycotina</taxon>
        <taxon>Leotiomycetes</taxon>
        <taxon>Helotiales</taxon>
        <taxon>Sclerotiniaceae</taxon>
        <taxon>Botryotinia</taxon>
    </lineage>
</organism>
<evidence type="ECO:0000259" key="11">
    <source>
        <dbReference type="Pfam" id="PF00133"/>
    </source>
</evidence>
<dbReference type="InterPro" id="IPR002300">
    <property type="entry name" value="aa-tRNA-synth_Ia"/>
</dbReference>
<dbReference type="Gene3D" id="3.40.50.620">
    <property type="entry name" value="HUPs"/>
    <property type="match status" value="3"/>
</dbReference>
<feature type="domain" description="Methionyl/Valyl/Leucyl/Isoleucyl-tRNA synthetase anticodon-binding" evidence="12">
    <location>
        <begin position="781"/>
        <end position="926"/>
    </location>
</feature>
<dbReference type="OrthoDB" id="15954at2759"/>
<feature type="domain" description="Aminoacyl-tRNA synthetase class Ia" evidence="11">
    <location>
        <begin position="461"/>
        <end position="625"/>
    </location>
</feature>
<dbReference type="InterPro" id="IPR001412">
    <property type="entry name" value="aa-tRNA-synth_I_CS"/>
</dbReference>
<dbReference type="EMBL" id="PQXJ01000217">
    <property type="protein sequence ID" value="TGO56689.1"/>
    <property type="molecule type" value="Genomic_DNA"/>
</dbReference>
<dbReference type="PROSITE" id="PS00178">
    <property type="entry name" value="AA_TRNA_LIGASE_I"/>
    <property type="match status" value="1"/>
</dbReference>
<dbReference type="NCBIfam" id="TIGR00396">
    <property type="entry name" value="leuS_bact"/>
    <property type="match status" value="1"/>
</dbReference>
<dbReference type="PANTHER" id="PTHR43740:SF2">
    <property type="entry name" value="LEUCINE--TRNA LIGASE, MITOCHONDRIAL"/>
    <property type="match status" value="1"/>
</dbReference>
<evidence type="ECO:0000256" key="4">
    <source>
        <dbReference type="ARBA" id="ARBA00022741"/>
    </source>
</evidence>
<comment type="catalytic activity">
    <reaction evidence="9">
        <text>tRNA(Leu) + L-leucine + ATP = L-leucyl-tRNA(Leu) + AMP + diphosphate</text>
        <dbReference type="Rhea" id="RHEA:11688"/>
        <dbReference type="Rhea" id="RHEA-COMP:9613"/>
        <dbReference type="Rhea" id="RHEA-COMP:9622"/>
        <dbReference type="ChEBI" id="CHEBI:30616"/>
        <dbReference type="ChEBI" id="CHEBI:33019"/>
        <dbReference type="ChEBI" id="CHEBI:57427"/>
        <dbReference type="ChEBI" id="CHEBI:78442"/>
        <dbReference type="ChEBI" id="CHEBI:78494"/>
        <dbReference type="ChEBI" id="CHEBI:456215"/>
        <dbReference type="EC" id="6.1.1.4"/>
    </reaction>
</comment>
<name>A0A4Z1I4Z7_9HELO</name>
<keyword evidence="6 10" id="KW-0648">Protein biosynthesis</keyword>
<evidence type="ECO:0000259" key="14">
    <source>
        <dbReference type="Pfam" id="PF13603"/>
    </source>
</evidence>
<dbReference type="FunFam" id="1.10.730.10:FF:000002">
    <property type="entry name" value="Leucine--tRNA ligase"/>
    <property type="match status" value="1"/>
</dbReference>
<feature type="domain" description="Methionyl/Leucyl tRNA synthetase" evidence="13">
    <location>
        <begin position="92"/>
        <end position="154"/>
    </location>
</feature>
<dbReference type="Gene3D" id="3.10.20.590">
    <property type="match status" value="1"/>
</dbReference>
<evidence type="ECO:0000259" key="13">
    <source>
        <dbReference type="Pfam" id="PF09334"/>
    </source>
</evidence>
<dbReference type="GO" id="GO:0004823">
    <property type="term" value="F:leucine-tRNA ligase activity"/>
    <property type="evidence" value="ECO:0007669"/>
    <property type="project" value="UniProtKB-EC"/>
</dbReference>
<keyword evidence="16" id="KW-1185">Reference proteome</keyword>
<evidence type="ECO:0000313" key="15">
    <source>
        <dbReference type="EMBL" id="TGO56689.1"/>
    </source>
</evidence>
<evidence type="ECO:0000256" key="5">
    <source>
        <dbReference type="ARBA" id="ARBA00022840"/>
    </source>
</evidence>
<dbReference type="GO" id="GO:0002161">
    <property type="term" value="F:aminoacyl-tRNA deacylase activity"/>
    <property type="evidence" value="ECO:0007669"/>
    <property type="project" value="InterPro"/>
</dbReference>
<dbReference type="InterPro" id="IPR014729">
    <property type="entry name" value="Rossmann-like_a/b/a_fold"/>
</dbReference>
<reference evidence="15 16" key="1">
    <citation type="submission" date="2017-12" db="EMBL/GenBank/DDBJ databases">
        <title>Comparative genomics of Botrytis spp.</title>
        <authorList>
            <person name="Valero-Jimenez C.A."/>
            <person name="Tapia P."/>
            <person name="Veloso J."/>
            <person name="Silva-Moreno E."/>
            <person name="Staats M."/>
            <person name="Valdes J.H."/>
            <person name="Van Kan J.A.L."/>
        </authorList>
    </citation>
    <scope>NUCLEOTIDE SEQUENCE [LARGE SCALE GENOMIC DNA]</scope>
    <source>
        <strain evidence="15 16">MUCL2120</strain>
    </source>
</reference>
<evidence type="ECO:0000256" key="8">
    <source>
        <dbReference type="ARBA" id="ARBA00030520"/>
    </source>
</evidence>
<dbReference type="GO" id="GO:0005739">
    <property type="term" value="C:mitochondrion"/>
    <property type="evidence" value="ECO:0007669"/>
    <property type="project" value="TreeGrafter"/>
</dbReference>
<dbReference type="SUPFAM" id="SSF47323">
    <property type="entry name" value="Anticodon-binding domain of a subclass of class I aminoacyl-tRNA synthetases"/>
    <property type="match status" value="1"/>
</dbReference>
<evidence type="ECO:0000256" key="3">
    <source>
        <dbReference type="ARBA" id="ARBA00022598"/>
    </source>
</evidence>
<protein>
    <recommendedName>
        <fullName evidence="2">leucine--tRNA ligase</fullName>
        <ecNumber evidence="2">6.1.1.4</ecNumber>
    </recommendedName>
    <alternativeName>
        <fullName evidence="8">Leucyl-tRNA synthetase</fullName>
    </alternativeName>
</protein>
<dbReference type="Pfam" id="PF08264">
    <property type="entry name" value="Anticodon_1"/>
    <property type="match status" value="1"/>
</dbReference>
<keyword evidence="7 10" id="KW-0030">Aminoacyl-tRNA synthetase</keyword>
<dbReference type="InterPro" id="IPR015413">
    <property type="entry name" value="Methionyl/Leucyl_tRNA_Synth"/>
</dbReference>
<dbReference type="FunFam" id="3.40.50.620:FF:000338">
    <property type="entry name" value="Leucine--tRNA ligase, mitochondrial"/>
    <property type="match status" value="1"/>
</dbReference>
<evidence type="ECO:0000313" key="16">
    <source>
        <dbReference type="Proteomes" id="UP000297452"/>
    </source>
</evidence>
<dbReference type="GO" id="GO:0006429">
    <property type="term" value="P:leucyl-tRNA aminoacylation"/>
    <property type="evidence" value="ECO:0007669"/>
    <property type="project" value="InterPro"/>
</dbReference>
<evidence type="ECO:0000256" key="2">
    <source>
        <dbReference type="ARBA" id="ARBA00013164"/>
    </source>
</evidence>
<dbReference type="Pfam" id="PF00133">
    <property type="entry name" value="tRNA-synt_1"/>
    <property type="match status" value="1"/>
</dbReference>
<evidence type="ECO:0000256" key="1">
    <source>
        <dbReference type="ARBA" id="ARBA00005594"/>
    </source>
</evidence>
<dbReference type="SUPFAM" id="SSF52374">
    <property type="entry name" value="Nucleotidylyl transferase"/>
    <property type="match status" value="1"/>
</dbReference>
<dbReference type="SUPFAM" id="SSF50677">
    <property type="entry name" value="ValRS/IleRS/LeuRS editing domain"/>
    <property type="match status" value="1"/>
</dbReference>
<evidence type="ECO:0000256" key="6">
    <source>
        <dbReference type="ARBA" id="ARBA00022917"/>
    </source>
</evidence>
<gene>
    <name evidence="15" type="ORF">BOTNAR_0217g00050</name>
</gene>
<proteinExistence type="inferred from homology"/>
<feature type="domain" description="Leucyl-tRNA synthetase editing" evidence="14">
    <location>
        <begin position="252"/>
        <end position="445"/>
    </location>
</feature>
<keyword evidence="3 10" id="KW-0436">Ligase</keyword>
<dbReference type="Pfam" id="PF09334">
    <property type="entry name" value="tRNA-synt_1g"/>
    <property type="match status" value="1"/>
</dbReference>